<organism evidence="8 9">
    <name type="scientific">Actinophytocola xinjiangensis</name>
    <dbReference type="NCBI Taxonomy" id="485602"/>
    <lineage>
        <taxon>Bacteria</taxon>
        <taxon>Bacillati</taxon>
        <taxon>Actinomycetota</taxon>
        <taxon>Actinomycetes</taxon>
        <taxon>Pseudonocardiales</taxon>
        <taxon>Pseudonocardiaceae</taxon>
    </lineage>
</organism>
<dbReference type="Proteomes" id="UP000185696">
    <property type="component" value="Unassembled WGS sequence"/>
</dbReference>
<dbReference type="Pfam" id="PF01120">
    <property type="entry name" value="Alpha_L_fucos"/>
    <property type="match status" value="1"/>
</dbReference>
<dbReference type="GO" id="GO:0004560">
    <property type="term" value="F:alpha-L-fucosidase activity"/>
    <property type="evidence" value="ECO:0007669"/>
    <property type="project" value="InterPro"/>
</dbReference>
<evidence type="ECO:0000256" key="6">
    <source>
        <dbReference type="ARBA" id="ARBA00023295"/>
    </source>
</evidence>
<feature type="domain" description="Glycoside hydrolase family 29 N-terminal" evidence="7">
    <location>
        <begin position="37"/>
        <end position="375"/>
    </location>
</feature>
<accession>A0A7Z1AZN4</accession>
<keyword evidence="6" id="KW-0326">Glycosidase</keyword>
<dbReference type="InterPro" id="IPR000933">
    <property type="entry name" value="Glyco_hydro_29"/>
</dbReference>
<evidence type="ECO:0000256" key="4">
    <source>
        <dbReference type="ARBA" id="ARBA00022729"/>
    </source>
</evidence>
<dbReference type="PANTHER" id="PTHR10030">
    <property type="entry name" value="ALPHA-L-FUCOSIDASE"/>
    <property type="match status" value="1"/>
</dbReference>
<dbReference type="Gene3D" id="3.20.20.80">
    <property type="entry name" value="Glycosidases"/>
    <property type="match status" value="1"/>
</dbReference>
<evidence type="ECO:0000256" key="1">
    <source>
        <dbReference type="ARBA" id="ARBA00004071"/>
    </source>
</evidence>
<keyword evidence="5" id="KW-0378">Hydrolase</keyword>
<gene>
    <name evidence="8" type="ORF">BLA60_09860</name>
</gene>
<dbReference type="GO" id="GO:0005764">
    <property type="term" value="C:lysosome"/>
    <property type="evidence" value="ECO:0007669"/>
    <property type="project" value="TreeGrafter"/>
</dbReference>
<evidence type="ECO:0000256" key="2">
    <source>
        <dbReference type="ARBA" id="ARBA00007951"/>
    </source>
</evidence>
<dbReference type="InterPro" id="IPR006311">
    <property type="entry name" value="TAT_signal"/>
</dbReference>
<name>A0A7Z1AZN4_9PSEU</name>
<evidence type="ECO:0000259" key="7">
    <source>
        <dbReference type="Pfam" id="PF01120"/>
    </source>
</evidence>
<dbReference type="SMART" id="SM00812">
    <property type="entry name" value="Alpha_L_fucos"/>
    <property type="match status" value="1"/>
</dbReference>
<evidence type="ECO:0000256" key="5">
    <source>
        <dbReference type="ARBA" id="ARBA00022801"/>
    </source>
</evidence>
<dbReference type="GO" id="GO:0016139">
    <property type="term" value="P:glycoside catabolic process"/>
    <property type="evidence" value="ECO:0007669"/>
    <property type="project" value="TreeGrafter"/>
</dbReference>
<dbReference type="PIRSF" id="PIRSF001092">
    <property type="entry name" value="Alpha-L-fucosidase"/>
    <property type="match status" value="1"/>
</dbReference>
<comment type="caution">
    <text evidence="8">The sequence shown here is derived from an EMBL/GenBank/DDBJ whole genome shotgun (WGS) entry which is preliminary data.</text>
</comment>
<dbReference type="SUPFAM" id="SSF51445">
    <property type="entry name" value="(Trans)glycosidases"/>
    <property type="match status" value="1"/>
</dbReference>
<sequence>MLGSQRITRRSLLAGSAAAPLAAAGLGTSSPLRAQALVHSGPYEPTWESLGGHRPPSWFDDAKLGIFVHWGIFSVPAWAPRGEYAEWYPSRMRDPNNPTHAYHRQTYGAGFAYRDFIPMFRAQRWDPAQWTDLFAAAGAGYVVPVGVHHDGFPLWDTATTTWNSATMGPRRDILRELGDAVRARGLHYAPSYHQLLNYYAPEYDAPHPGYLSEKYLREWLRPQVRELVEDIGTEMLWLDGDWMATAEDFGTRELVAWYYNRAAARGDGVLVNDRLGQVRSQHGDFYTQEYDHDTGQGPDHKWENTRGCGLSFGYNTNEPAEDYLTLDELVTLFVDTVAHWGNLLLNVGPRADGTIDDTQTALLRGLGRWLSVNGEGIHGTRAWRVQRGRTADGLETRYTTRDSGERVYVFLLGRPGTTVTLPAADLPPLRRDHRVRLLGHGRPLHWASRGDTVVVDLPTPRDQPVHCLELREV</sequence>
<dbReference type="PRINTS" id="PR00741">
    <property type="entry name" value="GLHYDRLASE29"/>
</dbReference>
<dbReference type="EMBL" id="MSIF01000003">
    <property type="protein sequence ID" value="OLF12278.1"/>
    <property type="molecule type" value="Genomic_DNA"/>
</dbReference>
<dbReference type="GO" id="GO:0006004">
    <property type="term" value="P:fucose metabolic process"/>
    <property type="evidence" value="ECO:0007669"/>
    <property type="project" value="InterPro"/>
</dbReference>
<dbReference type="PANTHER" id="PTHR10030:SF37">
    <property type="entry name" value="ALPHA-L-FUCOSIDASE-RELATED"/>
    <property type="match status" value="1"/>
</dbReference>
<evidence type="ECO:0000313" key="8">
    <source>
        <dbReference type="EMBL" id="OLF12278.1"/>
    </source>
</evidence>
<evidence type="ECO:0000313" key="9">
    <source>
        <dbReference type="Proteomes" id="UP000185696"/>
    </source>
</evidence>
<dbReference type="PROSITE" id="PS51318">
    <property type="entry name" value="TAT"/>
    <property type="match status" value="1"/>
</dbReference>
<protein>
    <recommendedName>
        <fullName evidence="3">alpha-L-fucosidase</fullName>
        <ecNumber evidence="3">3.2.1.51</ecNumber>
    </recommendedName>
</protein>
<comment type="similarity">
    <text evidence="2">Belongs to the glycosyl hydrolase 29 family.</text>
</comment>
<dbReference type="AlphaFoldDB" id="A0A7Z1AZN4"/>
<comment type="function">
    <text evidence="1">Alpha-L-fucosidase is responsible for hydrolyzing the alpha-1,6-linked fucose joined to the reducing-end N-acetylglucosamine of the carbohydrate moieties of glycoproteins.</text>
</comment>
<keyword evidence="9" id="KW-1185">Reference proteome</keyword>
<keyword evidence="4" id="KW-0732">Signal</keyword>
<dbReference type="InterPro" id="IPR057739">
    <property type="entry name" value="Glyco_hydro_29_N"/>
</dbReference>
<dbReference type="EC" id="3.2.1.51" evidence="3"/>
<evidence type="ECO:0000256" key="3">
    <source>
        <dbReference type="ARBA" id="ARBA00012662"/>
    </source>
</evidence>
<dbReference type="Gene3D" id="2.60.40.1180">
    <property type="entry name" value="Golgi alpha-mannosidase II"/>
    <property type="match status" value="1"/>
</dbReference>
<proteinExistence type="inferred from homology"/>
<dbReference type="InterPro" id="IPR017853">
    <property type="entry name" value="GH"/>
</dbReference>
<reference evidence="8 9" key="1">
    <citation type="submission" date="2016-12" db="EMBL/GenBank/DDBJ databases">
        <title>The draft genome sequence of Actinophytocola xinjiangensis.</title>
        <authorList>
            <person name="Wang W."/>
            <person name="Yuan L."/>
        </authorList>
    </citation>
    <scope>NUCLEOTIDE SEQUENCE [LARGE SCALE GENOMIC DNA]</scope>
    <source>
        <strain evidence="8 9">CGMCC 4.4663</strain>
    </source>
</reference>
<dbReference type="RefSeq" id="WP_075132469.1">
    <property type="nucleotide sequence ID" value="NZ_MSIF01000003.1"/>
</dbReference>
<dbReference type="InterPro" id="IPR016286">
    <property type="entry name" value="FUC_metazoa-typ"/>
</dbReference>
<dbReference type="InterPro" id="IPR013780">
    <property type="entry name" value="Glyco_hydro_b"/>
</dbReference>